<gene>
    <name evidence="2" type="ORF">FBUS_04732</name>
</gene>
<evidence type="ECO:0000313" key="2">
    <source>
        <dbReference type="EMBL" id="KAA0196716.1"/>
    </source>
</evidence>
<evidence type="ECO:0000256" key="1">
    <source>
        <dbReference type="SAM" id="MobiDB-lite"/>
    </source>
</evidence>
<reference evidence="2" key="1">
    <citation type="submission" date="2019-05" db="EMBL/GenBank/DDBJ databases">
        <title>Annotation for the trematode Fasciolopsis buski.</title>
        <authorList>
            <person name="Choi Y.-J."/>
        </authorList>
    </citation>
    <scope>NUCLEOTIDE SEQUENCE</scope>
    <source>
        <strain evidence="2">HT</strain>
        <tissue evidence="2">Whole worm</tissue>
    </source>
</reference>
<comment type="caution">
    <text evidence="2">The sequence shown here is derived from an EMBL/GenBank/DDBJ whole genome shotgun (WGS) entry which is preliminary data.</text>
</comment>
<feature type="region of interest" description="Disordered" evidence="1">
    <location>
        <begin position="430"/>
        <end position="453"/>
    </location>
</feature>
<sequence>MNEVEQFIASREPDPNHLIILDNVDAFDRRKSIHCVISETDMSRVRPRNPIRRGANARSIVCERLKEICKREFRPVTGTIPTTTPSAQNLSTRSLNKFCRRRHHHRCPAARIGHIRCDQPQPEVVQPTICEILFQHPKQCKLSSYNFKREPSLHLGTLRKQDIVRYVREVGKSTAIEIMEEVYATDDCITDSDEIVEEDGGKVVEESINEDAKADEELNDREIEKDYRPEETSVSGAEKEAIRNNIFLDSKAHVLSYPISVLLDVFTMEYDACSGMRFIRIKTNDSVHRLRVLCNTDEGDAYAFELTNLIEMGKHSERLLLSTDPIAKQKLSSVAFLVIREHVIRTDTRIPARHFSAQLQIALSRECRYIRPRSLACNEDIVPSRVTQLESLILEAADAVSRIPKSAINWTACQPFELYELNEQQKDWSSYRSRHQTDSSEPPDESDEDPVGSPFIVIEQTSGTQPIEKSEHKMYNCCIGTHYNLLESIQLCDDNHRACKPCALAYMKQKLNAVCCGVTEDEVLWPCPQTGCNKSLSRLAQLQGCPLSRLVSVWKCADFLTQIKATLADRGPRYPVFYANPDIDPTVAIAIWSGPLRQTPTKPVEISLSQSTTPTLCIPKLHFSPWVEWEIHWPASCQATRKFHQMVDKLRDLKFTTELLSPDPHGLRPLHSPEPGGARGRYYCLALNVSWRRNMTIHRYLDTTYWNACNFCSRIQSVLKYLAIQLEYGSESDKYEKVIGRLRSLEISLGRDMEIYPITAAFQRAPPKCKEMSRYLKSYRSIHMKAIQSKISVFQTIKSKISDLQNSNPE</sequence>
<name>A0A8E0VMP6_9TREM</name>
<protein>
    <submittedName>
        <fullName evidence="2">Uncharacterized protein</fullName>
    </submittedName>
</protein>
<feature type="compositionally biased region" description="Acidic residues" evidence="1">
    <location>
        <begin position="441"/>
        <end position="450"/>
    </location>
</feature>
<accession>A0A8E0VMP6</accession>
<dbReference type="Proteomes" id="UP000728185">
    <property type="component" value="Unassembled WGS sequence"/>
</dbReference>
<evidence type="ECO:0000313" key="3">
    <source>
        <dbReference type="Proteomes" id="UP000728185"/>
    </source>
</evidence>
<organism evidence="2 3">
    <name type="scientific">Fasciolopsis buskii</name>
    <dbReference type="NCBI Taxonomy" id="27845"/>
    <lineage>
        <taxon>Eukaryota</taxon>
        <taxon>Metazoa</taxon>
        <taxon>Spiralia</taxon>
        <taxon>Lophotrochozoa</taxon>
        <taxon>Platyhelminthes</taxon>
        <taxon>Trematoda</taxon>
        <taxon>Digenea</taxon>
        <taxon>Plagiorchiida</taxon>
        <taxon>Echinostomata</taxon>
        <taxon>Echinostomatoidea</taxon>
        <taxon>Fasciolidae</taxon>
        <taxon>Fasciolopsis</taxon>
    </lineage>
</organism>
<dbReference type="EMBL" id="LUCM01002856">
    <property type="protein sequence ID" value="KAA0196716.1"/>
    <property type="molecule type" value="Genomic_DNA"/>
</dbReference>
<proteinExistence type="predicted"/>
<keyword evidence="3" id="KW-1185">Reference proteome</keyword>
<dbReference type="AlphaFoldDB" id="A0A8E0VMP6"/>